<accession>A0A9Q3X2F1</accession>
<proteinExistence type="predicted"/>
<comment type="caution">
    <text evidence="1">The sequence shown here is derived from an EMBL/GenBank/DDBJ whole genome shotgun (WGS) entry which is preliminary data.</text>
</comment>
<protein>
    <submittedName>
        <fullName evidence="1">Uncharacterized protein</fullName>
    </submittedName>
</protein>
<gene>
    <name evidence="1" type="ORF">GIW73_08530</name>
</gene>
<sequence length="688" mass="73748">MDRTNREIVDSFVPNAPGSYTPNRLLGGTFQGEVPGYTGLLSRSAAKAQFITLNIPRWFAASTDPAAPDSVRVDIRPYRELSSFVDSDAEDLYFNTGGNSFTVPVVNPPDPVPIPIPEAYVPNGVWLVRFTVTVTDSSVSNTSVAQLLIVDETSPYDRSDDRPPAPTLPAGATLPLDRAYIQSQPGQTGRFPIPYSAADGLSPDDTVEVFFGSSELPISIGGVTRFPVGTAPVSIPLPLSAIQAETGGNYNLRYVIRDVANNRSDISYSLNLPGLAQVPVPADFLPALVDLAVPGDLLIHRRDVADRNGAIVRIPAFSNVDRTTDQITVTLTSTHGSVTLTQPVGALPFPISFQFNEANMDTLYGTGPARVPVTAIYTVTRATVTYPTPLLSTLFDLDLSVVGPNPNPNPPGPDAINTDLHAVVVEAVRPGGLFGPMNHLELVDVNRPARARIPLWDADIRPESQLPFTIEFNYGGRIYRQDVTVMPAGRQVLIDIPFADILALRGPTQQAFYTVSRAGHPNPQRSVNTTVIVDNAIMQMDAPTVQNTAGVNRTANCDSLVPANTGRLRIFIPGSDYLSPAEPVTVTFTGFQNNTTTAPGLTPVVRSFPVPNETARRLGFTVDLDTATVLYNPVNANVALLTTGSATVTVSTRFQGQTVNSTPATIRVRGYRPGNGVSYYCEGAVVPT</sequence>
<evidence type="ECO:0000313" key="2">
    <source>
        <dbReference type="Proteomes" id="UP000814207"/>
    </source>
</evidence>
<dbReference type="Proteomes" id="UP000814207">
    <property type="component" value="Unassembled WGS sequence"/>
</dbReference>
<dbReference type="AlphaFoldDB" id="A0A9Q3X2F1"/>
<evidence type="ECO:0000313" key="1">
    <source>
        <dbReference type="EMBL" id="MCF5062983.1"/>
    </source>
</evidence>
<reference evidence="1" key="1">
    <citation type="submission" date="2019-11" db="EMBL/GenBank/DDBJ databases">
        <title>Epiphytic Pseudomonas syringae from cherry orchards.</title>
        <authorList>
            <person name="Hulin M.T."/>
        </authorList>
    </citation>
    <scope>NUCLEOTIDE SEQUENCE</scope>
    <source>
        <strain evidence="1">PA-6-9A</strain>
    </source>
</reference>
<dbReference type="EMBL" id="WKEU01000027">
    <property type="protein sequence ID" value="MCF5062983.1"/>
    <property type="molecule type" value="Genomic_DNA"/>
</dbReference>
<organism evidence="1 2">
    <name type="scientific">Pseudomonas syringae</name>
    <dbReference type="NCBI Taxonomy" id="317"/>
    <lineage>
        <taxon>Bacteria</taxon>
        <taxon>Pseudomonadati</taxon>
        <taxon>Pseudomonadota</taxon>
        <taxon>Gammaproteobacteria</taxon>
        <taxon>Pseudomonadales</taxon>
        <taxon>Pseudomonadaceae</taxon>
        <taxon>Pseudomonas</taxon>
    </lineage>
</organism>
<name>A0A9Q3X2F1_PSESX</name>